<evidence type="ECO:0000256" key="4">
    <source>
        <dbReference type="ARBA" id="ARBA00022989"/>
    </source>
</evidence>
<gene>
    <name evidence="9" type="ORF">PCAL00307_LOCUS14870</name>
    <name evidence="10" type="ORF">PECAL_2P25660</name>
</gene>
<evidence type="ECO:0000256" key="6">
    <source>
        <dbReference type="PIRNR" id="PIRNR015840"/>
    </source>
</evidence>
<reference evidence="10" key="2">
    <citation type="submission" date="2021-11" db="EMBL/GenBank/DDBJ databases">
        <authorList>
            <consortium name="Genoscope - CEA"/>
            <person name="William W."/>
        </authorList>
    </citation>
    <scope>NUCLEOTIDE SEQUENCE</scope>
</reference>
<protein>
    <recommendedName>
        <fullName evidence="12">ALA-interacting subunit</fullName>
    </recommendedName>
</protein>
<keyword evidence="11" id="KW-1185">Reference proteome</keyword>
<evidence type="ECO:0008006" key="12">
    <source>
        <dbReference type="Google" id="ProtNLM"/>
    </source>
</evidence>
<reference evidence="9" key="1">
    <citation type="submission" date="2021-01" db="EMBL/GenBank/DDBJ databases">
        <authorList>
            <person name="Corre E."/>
            <person name="Pelletier E."/>
            <person name="Niang G."/>
            <person name="Scheremetjew M."/>
            <person name="Finn R."/>
            <person name="Kale V."/>
            <person name="Holt S."/>
            <person name="Cochrane G."/>
            <person name="Meng A."/>
            <person name="Brown T."/>
            <person name="Cohen L."/>
        </authorList>
    </citation>
    <scope>NUCLEOTIDE SEQUENCE</scope>
    <source>
        <strain evidence="9">CCMP1756</strain>
    </source>
</reference>
<feature type="transmembrane region" description="Helical" evidence="8">
    <location>
        <begin position="41"/>
        <end position="59"/>
    </location>
</feature>
<dbReference type="EMBL" id="CAKKNE010000002">
    <property type="protein sequence ID" value="CAH0369444.1"/>
    <property type="molecule type" value="Genomic_DNA"/>
</dbReference>
<name>A0A7S4EA27_9STRA</name>
<dbReference type="EMBL" id="HBIW01017245">
    <property type="protein sequence ID" value="CAE0699434.1"/>
    <property type="molecule type" value="Transcribed_RNA"/>
</dbReference>
<keyword evidence="4 8" id="KW-1133">Transmembrane helix</keyword>
<evidence type="ECO:0000313" key="9">
    <source>
        <dbReference type="EMBL" id="CAE0699434.1"/>
    </source>
</evidence>
<sequence>MSEPATPTREAEDEQPNKPQDNPWYQQKVPAYQPLLTPIKIAWILFGTGIVFIIIGLSVRSVNTNDIFTRKVQYDGDGTPSANRDCRTERADTNTECTVELEIKQKMEEPVYVWYEIDNFYQNHNRYMTSFSMEQLLGTYPSDDSTCKPLKSSGDKDLYPCGVIANSMFNDVITLENADITMRENNLAWASDHHKKFAQPEDFEWSTTTADISGCLGVISTTDAAGTETLSIPATQTSCLESVCQADLGSSTCFGYVCRGGDFDGGHCVKGTSTVYYYKDEAKYQYLYETYPDIVSPLIGVKNEHFNVWLRLGGLSDFRKLYGRITSTLDKGTVLQFKVKNNFNVDSFKGKKYIVVGTSSALGGNVAALWECFAYLGVAMCGIALLFLAKSQFVGARKLGDTAYLKG</sequence>
<organism evidence="9">
    <name type="scientific">Pelagomonas calceolata</name>
    <dbReference type="NCBI Taxonomy" id="35677"/>
    <lineage>
        <taxon>Eukaryota</taxon>
        <taxon>Sar</taxon>
        <taxon>Stramenopiles</taxon>
        <taxon>Ochrophyta</taxon>
        <taxon>Pelagophyceae</taxon>
        <taxon>Pelagomonadales</taxon>
        <taxon>Pelagomonadaceae</taxon>
        <taxon>Pelagomonas</taxon>
    </lineage>
</organism>
<dbReference type="Proteomes" id="UP000789595">
    <property type="component" value="Unassembled WGS sequence"/>
</dbReference>
<feature type="transmembrane region" description="Helical" evidence="8">
    <location>
        <begin position="368"/>
        <end position="389"/>
    </location>
</feature>
<evidence type="ECO:0000256" key="1">
    <source>
        <dbReference type="ARBA" id="ARBA00004141"/>
    </source>
</evidence>
<dbReference type="AlphaFoldDB" id="A0A7S4EA27"/>
<proteinExistence type="inferred from homology"/>
<dbReference type="InterPro" id="IPR005045">
    <property type="entry name" value="CDC50/LEM3_fam"/>
</dbReference>
<dbReference type="GO" id="GO:0005794">
    <property type="term" value="C:Golgi apparatus"/>
    <property type="evidence" value="ECO:0007669"/>
    <property type="project" value="TreeGrafter"/>
</dbReference>
<evidence type="ECO:0000256" key="7">
    <source>
        <dbReference type="SAM" id="MobiDB-lite"/>
    </source>
</evidence>
<accession>A0A7S4EA27</accession>
<comment type="subcellular location">
    <subcellularLocation>
        <location evidence="1">Membrane</location>
        <topology evidence="1">Multi-pass membrane protein</topology>
    </subcellularLocation>
</comment>
<evidence type="ECO:0000256" key="8">
    <source>
        <dbReference type="SAM" id="Phobius"/>
    </source>
</evidence>
<evidence type="ECO:0000256" key="5">
    <source>
        <dbReference type="ARBA" id="ARBA00023136"/>
    </source>
</evidence>
<dbReference type="PANTHER" id="PTHR10926:SF0">
    <property type="entry name" value="CDC50, ISOFORM A"/>
    <property type="match status" value="1"/>
</dbReference>
<evidence type="ECO:0000256" key="2">
    <source>
        <dbReference type="ARBA" id="ARBA00009457"/>
    </source>
</evidence>
<dbReference type="OrthoDB" id="340608at2759"/>
<dbReference type="PANTHER" id="PTHR10926">
    <property type="entry name" value="CELL CYCLE CONTROL PROTEIN 50"/>
    <property type="match status" value="1"/>
</dbReference>
<evidence type="ECO:0000313" key="11">
    <source>
        <dbReference type="Proteomes" id="UP000789595"/>
    </source>
</evidence>
<dbReference type="GO" id="GO:0005783">
    <property type="term" value="C:endoplasmic reticulum"/>
    <property type="evidence" value="ECO:0007669"/>
    <property type="project" value="TreeGrafter"/>
</dbReference>
<dbReference type="PIRSF" id="PIRSF015840">
    <property type="entry name" value="DUF284_TM_euk"/>
    <property type="match status" value="1"/>
</dbReference>
<evidence type="ECO:0000313" key="10">
    <source>
        <dbReference type="EMBL" id="CAH0369444.1"/>
    </source>
</evidence>
<feature type="region of interest" description="Disordered" evidence="7">
    <location>
        <begin position="1"/>
        <end position="25"/>
    </location>
</feature>
<dbReference type="Pfam" id="PF03381">
    <property type="entry name" value="CDC50"/>
    <property type="match status" value="1"/>
</dbReference>
<comment type="similarity">
    <text evidence="2 6">Belongs to the CDC50/LEM3 family.</text>
</comment>
<keyword evidence="3 8" id="KW-0812">Transmembrane</keyword>
<evidence type="ECO:0000256" key="3">
    <source>
        <dbReference type="ARBA" id="ARBA00022692"/>
    </source>
</evidence>
<keyword evidence="5 6" id="KW-0472">Membrane</keyword>
<dbReference type="GO" id="GO:0005886">
    <property type="term" value="C:plasma membrane"/>
    <property type="evidence" value="ECO:0007669"/>
    <property type="project" value="TreeGrafter"/>
</dbReference>